<dbReference type="SUPFAM" id="SSF49503">
    <property type="entry name" value="Cupredoxins"/>
    <property type="match status" value="2"/>
</dbReference>
<gene>
    <name evidence="2" type="ORF">B0I36DRAFT_318751</name>
</gene>
<dbReference type="AlphaFoldDB" id="A0A9P9BTL8"/>
<reference evidence="2" key="1">
    <citation type="journal article" date="2021" name="Nat. Commun.">
        <title>Genetic determinants of endophytism in the Arabidopsis root mycobiome.</title>
        <authorList>
            <person name="Mesny F."/>
            <person name="Miyauchi S."/>
            <person name="Thiergart T."/>
            <person name="Pickel B."/>
            <person name="Atanasova L."/>
            <person name="Karlsson M."/>
            <person name="Huettel B."/>
            <person name="Barry K.W."/>
            <person name="Haridas S."/>
            <person name="Chen C."/>
            <person name="Bauer D."/>
            <person name="Andreopoulos W."/>
            <person name="Pangilinan J."/>
            <person name="LaButti K."/>
            <person name="Riley R."/>
            <person name="Lipzen A."/>
            <person name="Clum A."/>
            <person name="Drula E."/>
            <person name="Henrissat B."/>
            <person name="Kohler A."/>
            <person name="Grigoriev I.V."/>
            <person name="Martin F.M."/>
            <person name="Hacquard S."/>
        </authorList>
    </citation>
    <scope>NUCLEOTIDE SEQUENCE</scope>
    <source>
        <strain evidence="2">MPI-CAGE-CH-0230</strain>
    </source>
</reference>
<organism evidence="2 3">
    <name type="scientific">Microdochium trichocladiopsis</name>
    <dbReference type="NCBI Taxonomy" id="1682393"/>
    <lineage>
        <taxon>Eukaryota</taxon>
        <taxon>Fungi</taxon>
        <taxon>Dikarya</taxon>
        <taxon>Ascomycota</taxon>
        <taxon>Pezizomycotina</taxon>
        <taxon>Sordariomycetes</taxon>
        <taxon>Xylariomycetidae</taxon>
        <taxon>Xylariales</taxon>
        <taxon>Microdochiaceae</taxon>
        <taxon>Microdochium</taxon>
    </lineage>
</organism>
<dbReference type="InterPro" id="IPR052953">
    <property type="entry name" value="Ser-rich/MCO-related"/>
</dbReference>
<dbReference type="InterPro" id="IPR008972">
    <property type="entry name" value="Cupredoxin"/>
</dbReference>
<sequence length="630" mass="67733">MSFFKVAAATIGLAASLVSATHYEVTVGKNGQLKFDPEQLTANIGDTVTYKFFAKNHAVAQSTFDHPCQLQEHGIFSGFTPNQSPDVAAPTDFTITVTDTKPLWFYCPQQNGNHCQSGMVHAINAPAQGNTLQAYKDKAVGAPPSTPAVGTLPNGGLRKLHIDVGFDGKLVFNPNNVAELTGTVVEFSYLPKNHSIVQSSFDKPCQPLDGGFSAPFFPTQETTSGVTFEVTLKDNKPVWFYCAQTAATHCQAGMVGAINAPAEGANTFDAFKGLAAHAPPSTIPPNTPLGGALKVDGVLIPHIYNNVLDLAALSADWVNVVPAVGTELDPYLAGMAGGPSPKDYEWADTITQDGVDYLQVLLFQGNFIATLLIEGFARLTVGVWANQYPEAITQTLGSLAAQSVVRLRTYTDSLQHYKRELVKPCKYNLHMDSLDQWLQTVTEALSLSIGTTQDIIGLAAKTDEWMVTPLSTGLGAQSRMAAVISMMQSHIASPSPREPLIPFQLAWPHIARKYVVDGSCTESPAFGEMLPELQIVSENRASGRLVSVKVTLPQGTQGDRWLAWLGPWGTVEYSLVGADGVATAPTGLTGWVWVVLTTKKDVAARDIETVDASGIHMLWTTEQWTSPWAA</sequence>
<keyword evidence="3" id="KW-1185">Reference proteome</keyword>
<dbReference type="GeneID" id="70182880"/>
<accession>A0A9P9BTL8</accession>
<dbReference type="PANTHER" id="PTHR34883:SF15">
    <property type="entry name" value="EXTRACELLULAR SERINE-RICH PROTEIN"/>
    <property type="match status" value="1"/>
</dbReference>
<dbReference type="Gene3D" id="2.60.40.420">
    <property type="entry name" value="Cupredoxins - blue copper proteins"/>
    <property type="match status" value="2"/>
</dbReference>
<feature type="chain" id="PRO_5040351564" evidence="1">
    <location>
        <begin position="21"/>
        <end position="630"/>
    </location>
</feature>
<dbReference type="EMBL" id="JAGTJQ010000003">
    <property type="protein sequence ID" value="KAH7035627.1"/>
    <property type="molecule type" value="Genomic_DNA"/>
</dbReference>
<protein>
    <submittedName>
        <fullName evidence="2">Cupredoxin</fullName>
    </submittedName>
</protein>
<evidence type="ECO:0000256" key="1">
    <source>
        <dbReference type="SAM" id="SignalP"/>
    </source>
</evidence>
<name>A0A9P9BTL8_9PEZI</name>
<dbReference type="PANTHER" id="PTHR34883">
    <property type="entry name" value="SERINE-RICH PROTEIN, PUTATIVE-RELATED-RELATED"/>
    <property type="match status" value="1"/>
</dbReference>
<evidence type="ECO:0000313" key="3">
    <source>
        <dbReference type="Proteomes" id="UP000756346"/>
    </source>
</evidence>
<dbReference type="CDD" id="cd00920">
    <property type="entry name" value="Cupredoxin"/>
    <property type="match status" value="2"/>
</dbReference>
<proteinExistence type="predicted"/>
<keyword evidence="1" id="KW-0732">Signal</keyword>
<feature type="signal peptide" evidence="1">
    <location>
        <begin position="1"/>
        <end position="20"/>
    </location>
</feature>
<dbReference type="OrthoDB" id="5415867at2759"/>
<dbReference type="Proteomes" id="UP000756346">
    <property type="component" value="Unassembled WGS sequence"/>
</dbReference>
<evidence type="ECO:0000313" key="2">
    <source>
        <dbReference type="EMBL" id="KAH7035627.1"/>
    </source>
</evidence>
<dbReference type="RefSeq" id="XP_046015720.1">
    <property type="nucleotide sequence ID" value="XM_046153334.1"/>
</dbReference>
<comment type="caution">
    <text evidence="2">The sequence shown here is derived from an EMBL/GenBank/DDBJ whole genome shotgun (WGS) entry which is preliminary data.</text>
</comment>